<dbReference type="OrthoDB" id="9787902at2"/>
<keyword evidence="10" id="KW-1185">Reference proteome</keyword>
<dbReference type="Gene3D" id="3.40.190.100">
    <property type="entry name" value="Glycine betaine-binding periplasmic protein, domain 2"/>
    <property type="match status" value="1"/>
</dbReference>
<dbReference type="Pfam" id="PF04069">
    <property type="entry name" value="OpuAC"/>
    <property type="match status" value="1"/>
</dbReference>
<feature type="domain" description="ABC-type glycine betaine transport system substrate-binding" evidence="8">
    <location>
        <begin position="48"/>
        <end position="289"/>
    </location>
</feature>
<proteinExistence type="predicted"/>
<feature type="signal peptide" evidence="7">
    <location>
        <begin position="1"/>
        <end position="19"/>
    </location>
</feature>
<evidence type="ECO:0000256" key="3">
    <source>
        <dbReference type="ARBA" id="ARBA00022475"/>
    </source>
</evidence>
<dbReference type="STRING" id="1464123.SAMN05444126_10438"/>
<protein>
    <submittedName>
        <fullName evidence="9">Glycine betaine/proline transport system substrate-binding protein</fullName>
    </submittedName>
</protein>
<dbReference type="CDD" id="cd13639">
    <property type="entry name" value="PBP2_OpuAC_like"/>
    <property type="match status" value="1"/>
</dbReference>
<accession>A0A1H9R5S5</accession>
<dbReference type="SUPFAM" id="SSF53850">
    <property type="entry name" value="Periplasmic binding protein-like II"/>
    <property type="match status" value="1"/>
</dbReference>
<evidence type="ECO:0000313" key="10">
    <source>
        <dbReference type="Proteomes" id="UP000199318"/>
    </source>
</evidence>
<dbReference type="GO" id="GO:0031460">
    <property type="term" value="P:glycine betaine transport"/>
    <property type="evidence" value="ECO:0007669"/>
    <property type="project" value="TreeGrafter"/>
</dbReference>
<feature type="coiled-coil region" evidence="5">
    <location>
        <begin position="256"/>
        <end position="283"/>
    </location>
</feature>
<dbReference type="PANTHER" id="PTHR47737:SF1">
    <property type="entry name" value="GLYCINE BETAINE_PROLINE BETAINE TRANSPORT SYSTEM PERMEASE PROTEIN PROW"/>
    <property type="match status" value="1"/>
</dbReference>
<dbReference type="Proteomes" id="UP000199318">
    <property type="component" value="Unassembled WGS sequence"/>
</dbReference>
<dbReference type="EMBL" id="FOGV01000004">
    <property type="protein sequence ID" value="SER68048.1"/>
    <property type="molecule type" value="Genomic_DNA"/>
</dbReference>
<dbReference type="AlphaFoldDB" id="A0A1H9R5S5"/>
<dbReference type="Gene3D" id="3.40.190.10">
    <property type="entry name" value="Periplasmic binding protein-like II"/>
    <property type="match status" value="1"/>
</dbReference>
<comment type="caution">
    <text evidence="9">The sequence shown here is derived from an EMBL/GenBank/DDBJ whole genome shotgun (WGS) entry which is preliminary data.</text>
</comment>
<feature type="compositionally biased region" description="Low complexity" evidence="6">
    <location>
        <begin position="28"/>
        <end position="43"/>
    </location>
</feature>
<evidence type="ECO:0000256" key="4">
    <source>
        <dbReference type="ARBA" id="ARBA00023136"/>
    </source>
</evidence>
<keyword evidence="3" id="KW-1003">Cell membrane</keyword>
<feature type="chain" id="PRO_5038376398" evidence="7">
    <location>
        <begin position="20"/>
        <end position="300"/>
    </location>
</feature>
<dbReference type="GO" id="GO:0015226">
    <property type="term" value="F:carnitine transmembrane transporter activity"/>
    <property type="evidence" value="ECO:0007669"/>
    <property type="project" value="TreeGrafter"/>
</dbReference>
<keyword evidence="4" id="KW-0472">Membrane</keyword>
<feature type="region of interest" description="Disordered" evidence="6">
    <location>
        <begin position="28"/>
        <end position="47"/>
    </location>
</feature>
<evidence type="ECO:0000259" key="8">
    <source>
        <dbReference type="Pfam" id="PF04069"/>
    </source>
</evidence>
<evidence type="ECO:0000256" key="6">
    <source>
        <dbReference type="SAM" id="MobiDB-lite"/>
    </source>
</evidence>
<gene>
    <name evidence="9" type="ORF">SAMN05444126_10438</name>
</gene>
<dbReference type="GO" id="GO:0043190">
    <property type="term" value="C:ATP-binding cassette (ABC) transporter complex"/>
    <property type="evidence" value="ECO:0007669"/>
    <property type="project" value="InterPro"/>
</dbReference>
<reference evidence="10" key="1">
    <citation type="submission" date="2016-10" db="EMBL/GenBank/DDBJ databases">
        <authorList>
            <person name="de Groot N.N."/>
        </authorList>
    </citation>
    <scope>NUCLEOTIDE SEQUENCE [LARGE SCALE GENOMIC DNA]</scope>
    <source>
        <strain evidence="10">10nlg</strain>
    </source>
</reference>
<keyword evidence="5" id="KW-0175">Coiled coil</keyword>
<dbReference type="PROSITE" id="PS51257">
    <property type="entry name" value="PROKAR_LIPOPROTEIN"/>
    <property type="match status" value="1"/>
</dbReference>
<keyword evidence="7" id="KW-0732">Signal</keyword>
<dbReference type="RefSeq" id="WP_093072067.1">
    <property type="nucleotide sequence ID" value="NZ_FOGV01000004.1"/>
</dbReference>
<keyword evidence="2" id="KW-0813">Transport</keyword>
<dbReference type="GO" id="GO:0005275">
    <property type="term" value="F:amine transmembrane transporter activity"/>
    <property type="evidence" value="ECO:0007669"/>
    <property type="project" value="TreeGrafter"/>
</dbReference>
<evidence type="ECO:0000256" key="2">
    <source>
        <dbReference type="ARBA" id="ARBA00022448"/>
    </source>
</evidence>
<evidence type="ECO:0000256" key="5">
    <source>
        <dbReference type="SAM" id="Coils"/>
    </source>
</evidence>
<sequence>MTKKQFAPLAILSIGALLAACGNNAENAENNGNNNPENNNEASEQTDELTIGVTPWTSTIPPTYIAKNIFEDMGYDVELIEADVSTIFIGLADDDIDVYMDSWMPVHENYYEEYNDDITNIATSYPSADSGLAVPEYMDDVETIEDLKGMEDEFDNSLYGIEEGASVMDELRDLIDEYELDMELVASSEGGMISQAQRNMANEDPVVFYGWRPHSMFNELDIKLLDDPDEFFDEASVHVMIDNDIEQTAPDAFAFLENWSIDIDDVEEMIVQIEDDADEADVAAEWIEENQERVDDMRGE</sequence>
<evidence type="ECO:0000256" key="7">
    <source>
        <dbReference type="SAM" id="SignalP"/>
    </source>
</evidence>
<dbReference type="InterPro" id="IPR007210">
    <property type="entry name" value="ABC_Gly_betaine_transp_sub-bd"/>
</dbReference>
<comment type="subcellular location">
    <subcellularLocation>
        <location evidence="1">Cell membrane</location>
    </subcellularLocation>
</comment>
<name>A0A1H9R5S5_9BACI</name>
<organism evidence="9 10">
    <name type="scientific">Salisediminibacterium halotolerans</name>
    <dbReference type="NCBI Taxonomy" id="517425"/>
    <lineage>
        <taxon>Bacteria</taxon>
        <taxon>Bacillati</taxon>
        <taxon>Bacillota</taxon>
        <taxon>Bacilli</taxon>
        <taxon>Bacillales</taxon>
        <taxon>Bacillaceae</taxon>
        <taxon>Salisediminibacterium</taxon>
    </lineage>
</organism>
<dbReference type="GO" id="GO:0015871">
    <property type="term" value="P:choline transport"/>
    <property type="evidence" value="ECO:0007669"/>
    <property type="project" value="TreeGrafter"/>
</dbReference>
<evidence type="ECO:0000256" key="1">
    <source>
        <dbReference type="ARBA" id="ARBA00004236"/>
    </source>
</evidence>
<evidence type="ECO:0000313" key="9">
    <source>
        <dbReference type="EMBL" id="SER68048.1"/>
    </source>
</evidence>
<dbReference type="PANTHER" id="PTHR47737">
    <property type="entry name" value="GLYCINE BETAINE/PROLINE BETAINE TRANSPORT SYSTEM PERMEASE PROTEIN PROW"/>
    <property type="match status" value="1"/>
</dbReference>